<evidence type="ECO:0000313" key="2">
    <source>
        <dbReference type="EMBL" id="SBT75980.1"/>
    </source>
</evidence>
<reference evidence="2 3" key="1">
    <citation type="submission" date="2016-06" db="EMBL/GenBank/DDBJ databases">
        <authorList>
            <consortium name="Pathogen Informatics"/>
        </authorList>
    </citation>
    <scope>NUCLEOTIDE SEQUENCE [LARGE SCALE GENOMIC DNA]</scope>
    <source>
        <strain evidence="2">PowCR01</strain>
    </source>
</reference>
<proteinExistence type="predicted"/>
<dbReference type="Proteomes" id="UP000243200">
    <property type="component" value="Chromosome 5"/>
</dbReference>
<accession>A0A1C3KPK0</accession>
<dbReference type="VEuPathDB" id="PlasmoDB:POWCR01_050027200"/>
<dbReference type="OrthoDB" id="10274560at2759"/>
<evidence type="ECO:0000313" key="3">
    <source>
        <dbReference type="Proteomes" id="UP000243200"/>
    </source>
</evidence>
<feature type="signal peptide" evidence="1">
    <location>
        <begin position="1"/>
        <end position="20"/>
    </location>
</feature>
<protein>
    <recommendedName>
        <fullName evidence="4">Fam-a protein</fullName>
    </recommendedName>
</protein>
<organism evidence="2 3">
    <name type="scientific">Plasmodium ovale</name>
    <name type="common">malaria parasite P. ovale</name>
    <dbReference type="NCBI Taxonomy" id="36330"/>
    <lineage>
        <taxon>Eukaryota</taxon>
        <taxon>Sar</taxon>
        <taxon>Alveolata</taxon>
        <taxon>Apicomplexa</taxon>
        <taxon>Aconoidasida</taxon>
        <taxon>Haemosporida</taxon>
        <taxon>Plasmodiidae</taxon>
        <taxon>Plasmodium</taxon>
        <taxon>Plasmodium (Plasmodium)</taxon>
    </lineage>
</organism>
<dbReference type="EMBL" id="LT594509">
    <property type="protein sequence ID" value="SBT75980.1"/>
    <property type="molecule type" value="Genomic_DNA"/>
</dbReference>
<dbReference type="VEuPathDB" id="PlasmoDB:PocGH01_05032200"/>
<dbReference type="AlphaFoldDB" id="A0A1C3KPK0"/>
<name>A0A1C3KPK0_PLAOA</name>
<keyword evidence="1" id="KW-0732">Signal</keyword>
<gene>
    <name evidence="2" type="primary">PowCR01_050027200</name>
    <name evidence="2" type="ORF">POWCR01_050027200</name>
</gene>
<evidence type="ECO:0000256" key="1">
    <source>
        <dbReference type="SAM" id="SignalP"/>
    </source>
</evidence>
<evidence type="ECO:0008006" key="4">
    <source>
        <dbReference type="Google" id="ProtNLM"/>
    </source>
</evidence>
<feature type="chain" id="PRO_5008677941" description="Fam-a protein" evidence="1">
    <location>
        <begin position="21"/>
        <end position="71"/>
    </location>
</feature>
<sequence length="71" mass="8483">MKLRIYSVFFFLMFLTICLAKNENTNGEEKMSARSNVTIEVLPPENFGYEPERLQRYIDYIILNKPWDMEA</sequence>